<accession>A0A1H4P0H4</accession>
<dbReference type="RefSeq" id="WP_092114387.1">
    <property type="nucleotide sequence ID" value="NZ_FNTH01000001.1"/>
</dbReference>
<dbReference type="Proteomes" id="UP000198992">
    <property type="component" value="Unassembled WGS sequence"/>
</dbReference>
<sequence>MQTNDDKPISPEELQMLKNARQQFVDVRSEFLRRASESENDAIVKINDNGRFDILVERVLSEIAYSDGPVNATR</sequence>
<gene>
    <name evidence="1" type="ORF">SAMN05444164_0784</name>
</gene>
<dbReference type="AlphaFoldDB" id="A0A1H4P0H4"/>
<name>A0A1H4P0H4_9BRAD</name>
<protein>
    <submittedName>
        <fullName evidence="1">Uncharacterized protein</fullName>
    </submittedName>
</protein>
<proteinExistence type="predicted"/>
<organism evidence="1 2">
    <name type="scientific">Bradyrhizobium erythrophlei</name>
    <dbReference type="NCBI Taxonomy" id="1437360"/>
    <lineage>
        <taxon>Bacteria</taxon>
        <taxon>Pseudomonadati</taxon>
        <taxon>Pseudomonadota</taxon>
        <taxon>Alphaproteobacteria</taxon>
        <taxon>Hyphomicrobiales</taxon>
        <taxon>Nitrobacteraceae</taxon>
        <taxon>Bradyrhizobium</taxon>
    </lineage>
</organism>
<reference evidence="1 2" key="1">
    <citation type="submission" date="2016-10" db="EMBL/GenBank/DDBJ databases">
        <authorList>
            <person name="de Groot N.N."/>
        </authorList>
    </citation>
    <scope>NUCLEOTIDE SEQUENCE [LARGE SCALE GENOMIC DNA]</scope>
    <source>
        <strain evidence="1 2">MT12</strain>
    </source>
</reference>
<evidence type="ECO:0000313" key="2">
    <source>
        <dbReference type="Proteomes" id="UP000198992"/>
    </source>
</evidence>
<dbReference type="EMBL" id="FNTH01000001">
    <property type="protein sequence ID" value="SEC00844.1"/>
    <property type="molecule type" value="Genomic_DNA"/>
</dbReference>
<evidence type="ECO:0000313" key="1">
    <source>
        <dbReference type="EMBL" id="SEC00844.1"/>
    </source>
</evidence>